<dbReference type="EMBL" id="JAWJYN010000001">
    <property type="protein sequence ID" value="MDZ8161192.1"/>
    <property type="molecule type" value="Genomic_DNA"/>
</dbReference>
<evidence type="ECO:0000256" key="1">
    <source>
        <dbReference type="SAM" id="SignalP"/>
    </source>
</evidence>
<organism evidence="2 3">
    <name type="scientific">Microbacterium aquimaris</name>
    <dbReference type="NCBI Taxonomy" id="459816"/>
    <lineage>
        <taxon>Bacteria</taxon>
        <taxon>Bacillati</taxon>
        <taxon>Actinomycetota</taxon>
        <taxon>Actinomycetes</taxon>
        <taxon>Micrococcales</taxon>
        <taxon>Microbacteriaceae</taxon>
        <taxon>Microbacterium</taxon>
    </lineage>
</organism>
<feature type="signal peptide" evidence="1">
    <location>
        <begin position="1"/>
        <end position="20"/>
    </location>
</feature>
<comment type="caution">
    <text evidence="2">The sequence shown here is derived from an EMBL/GenBank/DDBJ whole genome shotgun (WGS) entry which is preliminary data.</text>
</comment>
<evidence type="ECO:0000313" key="2">
    <source>
        <dbReference type="EMBL" id="MDZ8161192.1"/>
    </source>
</evidence>
<proteinExistence type="predicted"/>
<name>A0ABU5N526_9MICO</name>
<dbReference type="PROSITE" id="PS51257">
    <property type="entry name" value="PROKAR_LIPOPROTEIN"/>
    <property type="match status" value="1"/>
</dbReference>
<keyword evidence="3" id="KW-1185">Reference proteome</keyword>
<feature type="chain" id="PRO_5045963706" evidence="1">
    <location>
        <begin position="21"/>
        <end position="241"/>
    </location>
</feature>
<dbReference type="RefSeq" id="WP_194423835.1">
    <property type="nucleotide sequence ID" value="NZ_BAAAPT010000001.1"/>
</dbReference>
<accession>A0ABU5N526</accession>
<protein>
    <submittedName>
        <fullName evidence="2">Uncharacterized protein</fullName>
    </submittedName>
</protein>
<dbReference type="Proteomes" id="UP001291912">
    <property type="component" value="Unassembled WGS sequence"/>
</dbReference>
<gene>
    <name evidence="2" type="ORF">R2Q92_05035</name>
</gene>
<evidence type="ECO:0000313" key="3">
    <source>
        <dbReference type="Proteomes" id="UP001291912"/>
    </source>
</evidence>
<keyword evidence="1" id="KW-0732">Signal</keyword>
<sequence>MKKTFAAPLLAMTLAAFGLAGCATYDTTGARPVGQDPSVTEETVDEATQDDAVGDVQPLSVVQTAAGIYEGDDWYWYAVVIENPNADYIFPDATFTIEAVGADGTILDSDSHWEVLLSGQTALVGSFLDIGSEQIDHLDVIGPEPSEAVYSAAAETGFVTFDGLEVVEDEWYVTVSGNVTSEFVEDHEFVEVAVVGRDSSGDIVAAEYGYVDRLPAGGSARFSVDVWDAPAGLEYEVFASY</sequence>
<reference evidence="2 3" key="1">
    <citation type="submission" date="2023-10" db="EMBL/GenBank/DDBJ databases">
        <title>Microbacterium xanthum sp. nov., isolated from seaweed.</title>
        <authorList>
            <person name="Lee S.D."/>
        </authorList>
    </citation>
    <scope>NUCLEOTIDE SEQUENCE [LARGE SCALE GENOMIC DNA]</scope>
    <source>
        <strain evidence="2 3">KCTC 19124</strain>
    </source>
</reference>